<dbReference type="Pfam" id="PF06172">
    <property type="entry name" value="Cupin_5"/>
    <property type="match status" value="1"/>
</dbReference>
<dbReference type="InterPro" id="IPR011051">
    <property type="entry name" value="RmlC_Cupin_sf"/>
</dbReference>
<dbReference type="PANTHER" id="PTHR33387:SF3">
    <property type="entry name" value="DUF985 DOMAIN-CONTAINING PROTEIN"/>
    <property type="match status" value="1"/>
</dbReference>
<dbReference type="AlphaFoldDB" id="A0A7G5XMP0"/>
<dbReference type="Gene3D" id="2.60.120.10">
    <property type="entry name" value="Jelly Rolls"/>
    <property type="match status" value="1"/>
</dbReference>
<dbReference type="InterPro" id="IPR039935">
    <property type="entry name" value="YML079W-like"/>
</dbReference>
<reference evidence="3" key="1">
    <citation type="submission" date="2020-08" db="EMBL/GenBank/DDBJ databases">
        <title>Lacibacter sp. S13-6-6 genome sequencing.</title>
        <authorList>
            <person name="Jin L."/>
        </authorList>
    </citation>
    <scope>NUCLEOTIDE SEQUENCE [LARGE SCALE GENOMIC DNA]</scope>
    <source>
        <strain evidence="3">S13-6-6</strain>
    </source>
</reference>
<dbReference type="Proteomes" id="UP000515344">
    <property type="component" value="Chromosome"/>
</dbReference>
<proteinExistence type="predicted"/>
<dbReference type="PANTHER" id="PTHR33387">
    <property type="entry name" value="RMLC-LIKE JELLY ROLL FOLD PROTEIN"/>
    <property type="match status" value="1"/>
</dbReference>
<gene>
    <name evidence="2" type="ORF">H4075_09440</name>
</gene>
<dbReference type="CDD" id="cd06121">
    <property type="entry name" value="cupin_YML079wp"/>
    <property type="match status" value="1"/>
</dbReference>
<dbReference type="InterPro" id="IPR009327">
    <property type="entry name" value="Cupin_DUF985"/>
</dbReference>
<accession>A0A7G5XMP0</accession>
<feature type="domain" description="DUF985" evidence="1">
    <location>
        <begin position="2"/>
        <end position="136"/>
    </location>
</feature>
<dbReference type="EMBL" id="CP060007">
    <property type="protein sequence ID" value="QNA46743.1"/>
    <property type="molecule type" value="Genomic_DNA"/>
</dbReference>
<keyword evidence="3" id="KW-1185">Reference proteome</keyword>
<evidence type="ECO:0000313" key="3">
    <source>
        <dbReference type="Proteomes" id="UP000515344"/>
    </source>
</evidence>
<dbReference type="InterPro" id="IPR014710">
    <property type="entry name" value="RmlC-like_jellyroll"/>
</dbReference>
<evidence type="ECO:0000259" key="1">
    <source>
        <dbReference type="Pfam" id="PF06172"/>
    </source>
</evidence>
<evidence type="ECO:0000313" key="2">
    <source>
        <dbReference type="EMBL" id="QNA46743.1"/>
    </source>
</evidence>
<organism evidence="2 3">
    <name type="scientific">Lacibacter sediminis</name>
    <dbReference type="NCBI Taxonomy" id="2760713"/>
    <lineage>
        <taxon>Bacteria</taxon>
        <taxon>Pseudomonadati</taxon>
        <taxon>Bacteroidota</taxon>
        <taxon>Chitinophagia</taxon>
        <taxon>Chitinophagales</taxon>
        <taxon>Chitinophagaceae</taxon>
        <taxon>Lacibacter</taxon>
    </lineage>
</organism>
<dbReference type="KEGG" id="lacs:H4075_09440"/>
<dbReference type="SUPFAM" id="SSF51182">
    <property type="entry name" value="RmlC-like cupins"/>
    <property type="match status" value="1"/>
</dbReference>
<sequence>MLQLEPHPEGGFYSRTYASDEQISAAVLPARFGANRSISTAIYFLLEGKDYSAFHRIKSDELWHFYAGGGLHIYVIHPDGRGEVLLLGNGLANGYRFQHVVKAGCWFASKPATENSFSLVGCTVAPGFDFDDFEMAKEVELLNLFPQHRQWIKQLCR</sequence>
<name>A0A7G5XMP0_9BACT</name>
<protein>
    <submittedName>
        <fullName evidence="2">Cupin domain-containing protein</fullName>
    </submittedName>
</protein>